<accession>A0A385PIQ6</accession>
<keyword evidence="12" id="KW-0832">Ubl conjugation</keyword>
<keyword evidence="9 12" id="KW-0238">DNA-binding</keyword>
<evidence type="ECO:0000256" key="5">
    <source>
        <dbReference type="ARBA" id="ARBA00022553"/>
    </source>
</evidence>
<dbReference type="InterPro" id="IPR012677">
    <property type="entry name" value="Nucleotide-bd_a/b_plait_sf"/>
</dbReference>
<dbReference type="InterPro" id="IPR035975">
    <property type="entry name" value="E2/EBNA1_C_sf"/>
</dbReference>
<dbReference type="InterPro" id="IPR001866">
    <property type="entry name" value="PPV_E2_N"/>
</dbReference>
<feature type="region of interest" description="Disordered" evidence="13">
    <location>
        <begin position="198"/>
        <end position="363"/>
    </location>
</feature>
<dbReference type="HAMAP" id="MF_04001">
    <property type="entry name" value="PPV_E2"/>
    <property type="match status" value="1"/>
</dbReference>
<reference evidence="16" key="1">
    <citation type="journal article" date="2018" name="Nat. Med.">
        <title>Expanded skin virome in DOCK8-deficient patients.</title>
        <authorList>
            <consortium name="NISC Comparative Sequencing Program"/>
            <person name="Tirosh O."/>
            <person name="Conlan S."/>
            <person name="Deming C."/>
            <person name="Lee-Lin S.Q."/>
            <person name="Huang X."/>
            <person name="Su H.C."/>
            <person name="Freeman A.F."/>
            <person name="Segre J.A."/>
            <person name="Kong H.H."/>
        </authorList>
    </citation>
    <scope>NUCLEOTIDE SEQUENCE</scope>
    <source>
        <strain evidence="16">HPV-mSK_069</strain>
    </source>
</reference>
<evidence type="ECO:0000256" key="12">
    <source>
        <dbReference type="HAMAP-Rule" id="MF_04001"/>
    </source>
</evidence>
<evidence type="ECO:0000256" key="11">
    <source>
        <dbReference type="ARBA" id="ARBA00023163"/>
    </source>
</evidence>
<evidence type="ECO:0000313" key="16">
    <source>
        <dbReference type="EMBL" id="AYA93761.2"/>
    </source>
</evidence>
<evidence type="ECO:0000256" key="13">
    <source>
        <dbReference type="SAM" id="MobiDB-lite"/>
    </source>
</evidence>
<dbReference type="Gene3D" id="3.30.70.330">
    <property type="match status" value="1"/>
</dbReference>
<keyword evidence="8 12" id="KW-0805">Transcription regulation</keyword>
<evidence type="ECO:0000256" key="3">
    <source>
        <dbReference type="ARBA" id="ARBA00022491"/>
    </source>
</evidence>
<feature type="compositionally biased region" description="Basic residues" evidence="13">
    <location>
        <begin position="326"/>
        <end position="340"/>
    </location>
</feature>
<keyword evidence="10 12" id="KW-0010">Activator</keyword>
<evidence type="ECO:0000259" key="14">
    <source>
        <dbReference type="Pfam" id="PF00508"/>
    </source>
</evidence>
<comment type="similarity">
    <text evidence="2">Belongs to the papillomaviridae E8^E2C protein family.</text>
</comment>
<keyword evidence="11 12" id="KW-0804">Transcription</keyword>
<dbReference type="EMBL" id="MH777214">
    <property type="protein sequence ID" value="AYA93761.2"/>
    <property type="molecule type" value="Genomic_DNA"/>
</dbReference>
<dbReference type="GO" id="GO:0006275">
    <property type="term" value="P:regulation of DNA replication"/>
    <property type="evidence" value="ECO:0007669"/>
    <property type="project" value="UniProtKB-UniRule"/>
</dbReference>
<feature type="domain" description="Papillomavirus E2 N-terminal" evidence="14">
    <location>
        <begin position="1"/>
        <end position="198"/>
    </location>
</feature>
<comment type="PTM">
    <text evidence="12">Phosphorylated.</text>
</comment>
<feature type="compositionally biased region" description="Basic residues" evidence="13">
    <location>
        <begin position="300"/>
        <end position="318"/>
    </location>
</feature>
<keyword evidence="12" id="KW-1017">Isopeptide bond</keyword>
<dbReference type="InterPro" id="IPR033668">
    <property type="entry name" value="Reg_prot_E2"/>
</dbReference>
<evidence type="ECO:0000256" key="7">
    <source>
        <dbReference type="ARBA" id="ARBA00022705"/>
    </source>
</evidence>
<dbReference type="Gene3D" id="1.10.287.30">
    <property type="entry name" value="E2 (early) protein, N terminal domain, subdomain 1"/>
    <property type="match status" value="1"/>
</dbReference>
<dbReference type="GO" id="GO:0006351">
    <property type="term" value="P:DNA-templated transcription"/>
    <property type="evidence" value="ECO:0007669"/>
    <property type="project" value="UniProtKB-UniRule"/>
</dbReference>
<feature type="compositionally biased region" description="Polar residues" evidence="13">
    <location>
        <begin position="344"/>
        <end position="363"/>
    </location>
</feature>
<sequence>MEALSDRFNVLQDKLMTIYERASELLADQIEHWNLLRQEQVLFHYARKRGVLRLGYQPVPTLTISEAKAKEAIAMVLHLQALQKSPYKDEKWTLVDTSVETFRTPPENCFKKGPKTIEIVYDGNPDNTMLYTIWTFIYFEDDEGSWQKTEGQLDYHGAYYLDGMNKQYYIRFAQDARRFSETGEWEVKFNNETLFAPVTSSTNSEEERDRPALASDPGSLSQISRRLSPVPVQRKSPTKRRYGRKDSSPTTTSRGIQRRPKASPRRSRSRSGSRSGSQGDARTLLTVRRGERERGQGRGRGSRVRGRSGHRSRSRSRSRSRERGRAASRGRGGYRTRQSRSKSVDTSGISPDQVGRSLQSVGRQHSGRLARLLDEARDPPVILLKGKANTLKCYRYRAKEKYRGYYDRFSTTWSWVGAGSNDRIGRSRLLISFTSKSQRQMFLSIMKLPKGVDWSFGCFDSI</sequence>
<evidence type="ECO:0000256" key="1">
    <source>
        <dbReference type="ARBA" id="ARBA00004147"/>
    </source>
</evidence>
<comment type="similarity">
    <text evidence="12">Belongs to the papillomaviridae E2 protein family.</text>
</comment>
<comment type="subunit">
    <text evidence="12">Binds DNA as homodimer. Interacts with protein E1; this interaction greatly increases E1 DNA-binding activity. Interacts with protein L1; this interaction enhances E2-dependent replication and transcription activation. Interacts with protein L2; this interaction inhibits E2 transcriptional activity but not DNA replication function E2. Interacts with protein E7; this interaction inhibits E7 oncogenic activity. Interacts with host TAF1; this interaction modulates E2-dependent transcriptional regulation. Interacts with host BRD4; this interaction mediates E2 transcriptional activation function. Additionally, the interaction with host BRD4 on mitotic chromosomes mediates tethering of the viral genome. Interacts with host TOPBP1; this interaction is required for optimal viral DNA replication.</text>
</comment>
<dbReference type="InterPro" id="IPR000427">
    <property type="entry name" value="Papillomavirus_E2_C"/>
</dbReference>
<evidence type="ECO:0000256" key="6">
    <source>
        <dbReference type="ARBA" id="ARBA00022562"/>
    </source>
</evidence>
<keyword evidence="3 12" id="KW-0678">Repressor</keyword>
<feature type="compositionally biased region" description="Basic residues" evidence="13">
    <location>
        <begin position="256"/>
        <end position="271"/>
    </location>
</feature>
<protein>
    <recommendedName>
        <fullName evidence="12">Regulatory protein E2</fullName>
    </recommendedName>
</protein>
<evidence type="ECO:0000256" key="2">
    <source>
        <dbReference type="ARBA" id="ARBA00007794"/>
    </source>
</evidence>
<dbReference type="SUPFAM" id="SSF51332">
    <property type="entry name" value="E2 regulatory, transactivation domain"/>
    <property type="match status" value="1"/>
</dbReference>
<dbReference type="GO" id="GO:0003677">
    <property type="term" value="F:DNA binding"/>
    <property type="evidence" value="ECO:0007669"/>
    <property type="project" value="UniProtKB-UniRule"/>
</dbReference>
<feature type="cross-link" description="Glycyl lysine isopeptide (Lys-Gly) (interchain with G-Cter in SUMO)" evidence="12">
    <location>
        <position position="385"/>
    </location>
</feature>
<dbReference type="InterPro" id="IPR036050">
    <property type="entry name" value="Regulatory_protein_E2_N"/>
</dbReference>
<dbReference type="Pfam" id="PF00511">
    <property type="entry name" value="PPV_E2_C"/>
    <property type="match status" value="1"/>
</dbReference>
<comment type="caution">
    <text evidence="12">Lacks conserved residue(s) required for the propagation of feature annotation.</text>
</comment>
<feature type="domain" description="Papillomavirus E2 C-terminal" evidence="15">
    <location>
        <begin position="380"/>
        <end position="454"/>
    </location>
</feature>
<evidence type="ECO:0000256" key="10">
    <source>
        <dbReference type="ARBA" id="ARBA00023159"/>
    </source>
</evidence>
<dbReference type="SUPFAM" id="SSF54957">
    <property type="entry name" value="Viral DNA-binding domain"/>
    <property type="match status" value="1"/>
</dbReference>
<dbReference type="InterPro" id="IPR042503">
    <property type="entry name" value="Regulatory_protein_E2_N_1"/>
</dbReference>
<name>A0A385PIQ6_9PAPI</name>
<keyword evidence="7 12" id="KW-0235">DNA replication</keyword>
<evidence type="ECO:0000256" key="8">
    <source>
        <dbReference type="ARBA" id="ARBA00023015"/>
    </source>
</evidence>
<dbReference type="GO" id="GO:0039693">
    <property type="term" value="P:viral DNA genome replication"/>
    <property type="evidence" value="ECO:0007669"/>
    <property type="project" value="UniProtKB-UniRule"/>
</dbReference>
<comment type="subcellular location">
    <subcellularLocation>
        <location evidence="1 12">Host nucleus</location>
    </subcellularLocation>
</comment>
<dbReference type="GO" id="GO:0042025">
    <property type="term" value="C:host cell nucleus"/>
    <property type="evidence" value="ECO:0007669"/>
    <property type="project" value="UniProtKB-SubCell"/>
</dbReference>
<dbReference type="GO" id="GO:0006260">
    <property type="term" value="P:DNA replication"/>
    <property type="evidence" value="ECO:0007669"/>
    <property type="project" value="UniProtKB-KW"/>
</dbReference>
<evidence type="ECO:0000259" key="15">
    <source>
        <dbReference type="Pfam" id="PF00511"/>
    </source>
</evidence>
<dbReference type="Gene3D" id="2.170.200.10">
    <property type="entry name" value="Papillomavirus E2 early protein domain"/>
    <property type="match status" value="1"/>
</dbReference>
<keyword evidence="6 12" id="KW-1048">Host nucleus</keyword>
<dbReference type="InterPro" id="IPR042504">
    <property type="entry name" value="Regulatory_protein_E2_N_2"/>
</dbReference>
<dbReference type="GO" id="GO:0000166">
    <property type="term" value="F:nucleotide binding"/>
    <property type="evidence" value="ECO:0007669"/>
    <property type="project" value="UniProtKB-UniRule"/>
</dbReference>
<keyword evidence="5 12" id="KW-0597">Phosphoprotein</keyword>
<keyword evidence="4 12" id="KW-0244">Early protein</keyword>
<gene>
    <name evidence="12" type="primary">E2</name>
</gene>
<feature type="region of interest" description="DNA-binding domain" evidence="12">
    <location>
        <begin position="378"/>
        <end position="462"/>
    </location>
</feature>
<dbReference type="GO" id="GO:0003700">
    <property type="term" value="F:DNA-binding transcription factor activity"/>
    <property type="evidence" value="ECO:0007669"/>
    <property type="project" value="UniProtKB-UniRule"/>
</dbReference>
<dbReference type="Pfam" id="PF00508">
    <property type="entry name" value="PPV_E2_N"/>
    <property type="match status" value="1"/>
</dbReference>
<evidence type="ECO:0000256" key="4">
    <source>
        <dbReference type="ARBA" id="ARBA00022518"/>
    </source>
</evidence>
<proteinExistence type="inferred from homology"/>
<evidence type="ECO:0000256" key="9">
    <source>
        <dbReference type="ARBA" id="ARBA00023125"/>
    </source>
</evidence>
<organism evidence="16">
    <name type="scientific">Human papillomavirus</name>
    <dbReference type="NCBI Taxonomy" id="10566"/>
    <lineage>
        <taxon>Viruses</taxon>
        <taxon>Monodnaviria</taxon>
        <taxon>Shotokuvirae</taxon>
        <taxon>Cossaviricota</taxon>
        <taxon>Papovaviricetes</taxon>
        <taxon>Zurhausenvirales</taxon>
        <taxon>Papillomaviridae</taxon>
    </lineage>
</organism>
<comment type="PTM">
    <text evidence="12">Sumoylation plays a regulatory role in E2 transcriptional activity.</text>
</comment>
<comment type="function">
    <text evidence="12">Plays a role in the initiation of viral DNA replication. A dimer of E2 interacts with a dimer of E1 in order to improve specificity of E1 DNA binding activity. Once the complex recognizes and binds DNA at specific sites, the E2 dimer is removed from DNA. E2 also regulates viral transcription through binding to the E2RE response element (5'-ACCNNNNNNGGT-3') present in multiple copies in the regulatory regions of the viral genome. Activates or represses transcription depending on E2RE's position with regards to proximal promoter elements including the TATA-box. Repression occurs by sterically hindering the assembly of the transcription initiation complex.</text>
</comment>